<gene>
    <name evidence="1" type="ORF">OWV82_022461</name>
</gene>
<dbReference type="Proteomes" id="UP001164539">
    <property type="component" value="Chromosome 13"/>
</dbReference>
<protein>
    <submittedName>
        <fullName evidence="1">Cysteine protease</fullName>
    </submittedName>
</protein>
<keyword evidence="1" id="KW-0378">Hydrolase</keyword>
<dbReference type="EMBL" id="CM051406">
    <property type="protein sequence ID" value="KAJ4702399.1"/>
    <property type="molecule type" value="Genomic_DNA"/>
</dbReference>
<keyword evidence="1" id="KW-0645">Protease</keyword>
<organism evidence="1 2">
    <name type="scientific">Melia azedarach</name>
    <name type="common">Chinaberry tree</name>
    <dbReference type="NCBI Taxonomy" id="155640"/>
    <lineage>
        <taxon>Eukaryota</taxon>
        <taxon>Viridiplantae</taxon>
        <taxon>Streptophyta</taxon>
        <taxon>Embryophyta</taxon>
        <taxon>Tracheophyta</taxon>
        <taxon>Spermatophyta</taxon>
        <taxon>Magnoliopsida</taxon>
        <taxon>eudicotyledons</taxon>
        <taxon>Gunneridae</taxon>
        <taxon>Pentapetalae</taxon>
        <taxon>rosids</taxon>
        <taxon>malvids</taxon>
        <taxon>Sapindales</taxon>
        <taxon>Meliaceae</taxon>
        <taxon>Melia</taxon>
    </lineage>
</organism>
<evidence type="ECO:0000313" key="2">
    <source>
        <dbReference type="Proteomes" id="UP001164539"/>
    </source>
</evidence>
<sequence length="305" mass="34227">MQGTCDAQQAATAAARISKFEDLPANDEQALLNAVSMHPVSVCIEGGGQDFQNYRSASVEEKFEQWIAQHGRTYEDGLEKDRRFNIFKDNLALVEQVNNAGNRFFKLAMNKFADLTPEEFIASHTGFKMSSHSKKAKKNAPTAHKNSKAPPPSWNWTEKGAVTPVKYQRQCGKSTPTVRRRHFRRRMWDITEPRRYCRRVSLPRRVTNTFDEISSYENVPANDEEGLLNAVSRQPVSIGVDAYGDDFRHYQSGVFTGVCGTDLNHAVTIVGYGTSEEGINYWLIKNSQGADNLCGLALQAIYPVP</sequence>
<name>A0ACC1WTT9_MELAZ</name>
<comment type="caution">
    <text evidence="1">The sequence shown here is derived from an EMBL/GenBank/DDBJ whole genome shotgun (WGS) entry which is preliminary data.</text>
</comment>
<evidence type="ECO:0000313" key="1">
    <source>
        <dbReference type="EMBL" id="KAJ4702399.1"/>
    </source>
</evidence>
<accession>A0ACC1WTT9</accession>
<proteinExistence type="predicted"/>
<keyword evidence="2" id="KW-1185">Reference proteome</keyword>
<reference evidence="1 2" key="1">
    <citation type="journal article" date="2023" name="Science">
        <title>Complex scaffold remodeling in plant triterpene biosynthesis.</title>
        <authorList>
            <person name="De La Pena R."/>
            <person name="Hodgson H."/>
            <person name="Liu J.C."/>
            <person name="Stephenson M.J."/>
            <person name="Martin A.C."/>
            <person name="Owen C."/>
            <person name="Harkess A."/>
            <person name="Leebens-Mack J."/>
            <person name="Jimenez L.E."/>
            <person name="Osbourn A."/>
            <person name="Sattely E.S."/>
        </authorList>
    </citation>
    <scope>NUCLEOTIDE SEQUENCE [LARGE SCALE GENOMIC DNA]</scope>
    <source>
        <strain evidence="2">cv. JPN11</strain>
        <tissue evidence="1">Leaf</tissue>
    </source>
</reference>